<evidence type="ECO:0000313" key="2">
    <source>
        <dbReference type="EMBL" id="UNZ08190.1"/>
    </source>
</evidence>
<evidence type="ECO:0000256" key="1">
    <source>
        <dbReference type="SAM" id="MobiDB-lite"/>
    </source>
</evidence>
<sequence length="143" mass="14999">MEHTEHIRLGSRAEGVNGAAGGTGRVRRAALALVGAAVLAAVTVTPAQAEPGETKTLCRSEVTPSGWLEVRWGKSEACGATDIPNIKTITQVAGLPVGSRVEVCATMVPPEGWQPVSTSYSVDCRTSLGPGTYNNRWVLERVS</sequence>
<feature type="region of interest" description="Disordered" evidence="1">
    <location>
        <begin position="1"/>
        <end position="21"/>
    </location>
</feature>
<dbReference type="GeneID" id="66852658"/>
<keyword evidence="3" id="KW-1185">Reference proteome</keyword>
<dbReference type="Proteomes" id="UP000829494">
    <property type="component" value="Chromosome"/>
</dbReference>
<accession>A0ABY3ZFD7</accession>
<proteinExistence type="predicted"/>
<gene>
    <name evidence="2" type="ORF">SRIMR7_39155</name>
</gene>
<evidence type="ECO:0008006" key="4">
    <source>
        <dbReference type="Google" id="ProtNLM"/>
    </source>
</evidence>
<evidence type="ECO:0000313" key="3">
    <source>
        <dbReference type="Proteomes" id="UP000829494"/>
    </source>
</evidence>
<dbReference type="RefSeq" id="WP_003983474.1">
    <property type="nucleotide sequence ID" value="NZ_CP043497.1"/>
</dbReference>
<name>A0ABY3ZFD7_STRRM</name>
<organism evidence="2 3">
    <name type="scientific">Streptomyces rimosus subsp. rimosus</name>
    <dbReference type="NCBI Taxonomy" id="132474"/>
    <lineage>
        <taxon>Bacteria</taxon>
        <taxon>Bacillati</taxon>
        <taxon>Actinomycetota</taxon>
        <taxon>Actinomycetes</taxon>
        <taxon>Kitasatosporales</taxon>
        <taxon>Streptomycetaceae</taxon>
        <taxon>Streptomyces</taxon>
    </lineage>
</organism>
<dbReference type="EMBL" id="CP094298">
    <property type="protein sequence ID" value="UNZ08190.1"/>
    <property type="molecule type" value="Genomic_DNA"/>
</dbReference>
<protein>
    <recommendedName>
        <fullName evidence="4">Ig-like domain-containing protein</fullName>
    </recommendedName>
</protein>
<reference evidence="2 3" key="1">
    <citation type="submission" date="2022-03" db="EMBL/GenBank/DDBJ databases">
        <title>Complete genome of Streptomyces rimosus ssp. rimosus R7 (=ATCC 10970).</title>
        <authorList>
            <person name="Beganovic S."/>
            <person name="Ruckert C."/>
            <person name="Busche T."/>
            <person name="Kalinowski J."/>
            <person name="Wittmann C."/>
        </authorList>
    </citation>
    <scope>NUCLEOTIDE SEQUENCE [LARGE SCALE GENOMIC DNA]</scope>
    <source>
        <strain evidence="2 3">R7</strain>
    </source>
</reference>